<dbReference type="CDD" id="cd05266">
    <property type="entry name" value="SDR_a4"/>
    <property type="match status" value="1"/>
</dbReference>
<dbReference type="GO" id="GO:0004029">
    <property type="term" value="F:aldehyde dehydrogenase (NAD+) activity"/>
    <property type="evidence" value="ECO:0007669"/>
    <property type="project" value="TreeGrafter"/>
</dbReference>
<name>K9UHP8_CHAP6</name>
<dbReference type="eggNOG" id="COG0451">
    <property type="taxonomic scope" value="Bacteria"/>
</dbReference>
<dbReference type="InterPro" id="IPR001509">
    <property type="entry name" value="Epimerase_deHydtase"/>
</dbReference>
<proteinExistence type="predicted"/>
<dbReference type="RefSeq" id="WP_015159875.1">
    <property type="nucleotide sequence ID" value="NC_019697.1"/>
</dbReference>
<dbReference type="InterPro" id="IPR051783">
    <property type="entry name" value="NAD(P)-dependent_oxidoreduct"/>
</dbReference>
<dbReference type="HOGENOM" id="CLU_007383_11_0_3"/>
<dbReference type="Gene3D" id="3.40.50.720">
    <property type="entry name" value="NAD(P)-binding Rossmann-like Domain"/>
    <property type="match status" value="1"/>
</dbReference>
<dbReference type="PANTHER" id="PTHR48079">
    <property type="entry name" value="PROTEIN YEEZ"/>
    <property type="match status" value="1"/>
</dbReference>
<reference evidence="2 3" key="1">
    <citation type="submission" date="2012-05" db="EMBL/GenBank/DDBJ databases">
        <title>Finished chromosome of genome of Chamaesiphon sp. PCC 6605.</title>
        <authorList>
            <consortium name="US DOE Joint Genome Institute"/>
            <person name="Gugger M."/>
            <person name="Coursin T."/>
            <person name="Rippka R."/>
            <person name="Tandeau De Marsac N."/>
            <person name="Huntemann M."/>
            <person name="Wei C.-L."/>
            <person name="Han J."/>
            <person name="Detter J.C."/>
            <person name="Han C."/>
            <person name="Tapia R."/>
            <person name="Chen A."/>
            <person name="Kyrpides N."/>
            <person name="Mavromatis K."/>
            <person name="Markowitz V."/>
            <person name="Szeto E."/>
            <person name="Ivanova N."/>
            <person name="Pagani I."/>
            <person name="Pati A."/>
            <person name="Goodwin L."/>
            <person name="Nordberg H.P."/>
            <person name="Cantor M.N."/>
            <person name="Hua S.X."/>
            <person name="Woyke T."/>
            <person name="Kerfeld C.A."/>
        </authorList>
    </citation>
    <scope>NUCLEOTIDE SEQUENCE [LARGE SCALE GENOMIC DNA]</scope>
    <source>
        <strain evidence="3">ATCC 27169 / PCC 6605</strain>
    </source>
</reference>
<dbReference type="PATRIC" id="fig|1173020.3.peg.3064"/>
<keyword evidence="3" id="KW-1185">Reference proteome</keyword>
<gene>
    <name evidence="2" type="ORF">Cha6605_2687</name>
</gene>
<dbReference type="EMBL" id="CP003600">
    <property type="protein sequence ID" value="AFY93729.1"/>
    <property type="molecule type" value="Genomic_DNA"/>
</dbReference>
<dbReference type="Pfam" id="PF01370">
    <property type="entry name" value="Epimerase"/>
    <property type="match status" value="1"/>
</dbReference>
<feature type="domain" description="NAD-dependent epimerase/dehydratase" evidence="1">
    <location>
        <begin position="44"/>
        <end position="255"/>
    </location>
</feature>
<dbReference type="GO" id="GO:0005737">
    <property type="term" value="C:cytoplasm"/>
    <property type="evidence" value="ECO:0007669"/>
    <property type="project" value="TreeGrafter"/>
</dbReference>
<dbReference type="KEGG" id="cmp:Cha6605_2687"/>
<organism evidence="2 3">
    <name type="scientific">Chamaesiphon minutus (strain ATCC 27169 / PCC 6605)</name>
    <dbReference type="NCBI Taxonomy" id="1173020"/>
    <lineage>
        <taxon>Bacteria</taxon>
        <taxon>Bacillati</taxon>
        <taxon>Cyanobacteriota</taxon>
        <taxon>Cyanophyceae</taxon>
        <taxon>Gomontiellales</taxon>
        <taxon>Chamaesiphonaceae</taxon>
        <taxon>Chamaesiphon</taxon>
    </lineage>
</organism>
<sequence length="315" mass="34520">MYDSIDKNNPFGESSSALDMGLLTKLISQQTQNRLLFGNMAILGCGYVGSAVADYWQDRGHDVTGTTTSRERIAALSEIVSKVVLMKGDNLTAVQSLLEGRDTLLVSVAPTGAQVASEAAYADTYINTTKILVDALDQAPNVKQIIYLSSCSVYGDRQGAWVDETTHIDPLEHNGHVLHQAEQIILQAANQHQKVCVLRLGGIYGPDRELVSMFGGMAGMTMPGKGDRVINWIHRDDIVGAIEFARLNELEGIYNLVDDSQLTVKEQVKRVCTAYGLPQVQWDASKLSLQRKSLQVSNQKIKAAGYDFIHPQLLV</sequence>
<dbReference type="SUPFAM" id="SSF51735">
    <property type="entry name" value="NAD(P)-binding Rossmann-fold domains"/>
    <property type="match status" value="1"/>
</dbReference>
<dbReference type="PANTHER" id="PTHR48079:SF6">
    <property type="entry name" value="NAD(P)-BINDING DOMAIN-CONTAINING PROTEIN-RELATED"/>
    <property type="match status" value="1"/>
</dbReference>
<dbReference type="STRING" id="1173020.Cha6605_2687"/>
<dbReference type="Proteomes" id="UP000010366">
    <property type="component" value="Chromosome"/>
</dbReference>
<evidence type="ECO:0000259" key="1">
    <source>
        <dbReference type="Pfam" id="PF01370"/>
    </source>
</evidence>
<dbReference type="AlphaFoldDB" id="K9UHP8"/>
<protein>
    <submittedName>
        <fullName evidence="2">Nucleoside-diphosphate-sugar epimerase</fullName>
    </submittedName>
</protein>
<evidence type="ECO:0000313" key="3">
    <source>
        <dbReference type="Proteomes" id="UP000010366"/>
    </source>
</evidence>
<accession>K9UHP8</accession>
<evidence type="ECO:0000313" key="2">
    <source>
        <dbReference type="EMBL" id="AFY93729.1"/>
    </source>
</evidence>
<dbReference type="InterPro" id="IPR036291">
    <property type="entry name" value="NAD(P)-bd_dom_sf"/>
</dbReference>